<reference evidence="7" key="1">
    <citation type="submission" date="2022-03" db="EMBL/GenBank/DDBJ databases">
        <title>Aurantimonas Liuensis sp. Nov., isolated from the hadal seawater of the Mariana Trench.</title>
        <authorList>
            <person name="Liu R."/>
        </authorList>
    </citation>
    <scope>NUCLEOTIDE SEQUENCE</scope>
    <source>
        <strain evidence="7">LRZ36</strain>
    </source>
</reference>
<dbReference type="GO" id="GO:0016787">
    <property type="term" value="F:hydrolase activity"/>
    <property type="evidence" value="ECO:0007669"/>
    <property type="project" value="UniProtKB-KW"/>
</dbReference>
<keyword evidence="5" id="KW-0800">Toxin</keyword>
<evidence type="ECO:0000256" key="2">
    <source>
        <dbReference type="ARBA" id="ARBA00022722"/>
    </source>
</evidence>
<comment type="function">
    <text evidence="5">Toxic component of a toxin-antitoxin (TA) system. An RNase.</text>
</comment>
<evidence type="ECO:0000313" key="8">
    <source>
        <dbReference type="Proteomes" id="UP001155220"/>
    </source>
</evidence>
<gene>
    <name evidence="5" type="primary">vapC</name>
    <name evidence="7" type="ORF">MJ956_18675</name>
</gene>
<evidence type="ECO:0000256" key="3">
    <source>
        <dbReference type="ARBA" id="ARBA00022723"/>
    </source>
</evidence>
<evidence type="ECO:0000256" key="1">
    <source>
        <dbReference type="ARBA" id="ARBA00022649"/>
    </source>
</evidence>
<organism evidence="7 8">
    <name type="scientific">Aurantimonas marianensis</name>
    <dbReference type="NCBI Taxonomy" id="2920428"/>
    <lineage>
        <taxon>Bacteria</taxon>
        <taxon>Pseudomonadati</taxon>
        <taxon>Pseudomonadota</taxon>
        <taxon>Alphaproteobacteria</taxon>
        <taxon>Hyphomicrobiales</taxon>
        <taxon>Aurantimonadaceae</taxon>
        <taxon>Aurantimonas</taxon>
    </lineage>
</organism>
<dbReference type="InterPro" id="IPR029060">
    <property type="entry name" value="PIN-like_dom_sf"/>
</dbReference>
<dbReference type="InterPro" id="IPR002716">
    <property type="entry name" value="PIN_dom"/>
</dbReference>
<evidence type="ECO:0000259" key="6">
    <source>
        <dbReference type="Pfam" id="PF01850"/>
    </source>
</evidence>
<protein>
    <recommendedName>
        <fullName evidence="5">Ribonuclease VapC</fullName>
        <shortName evidence="5">RNase VapC</shortName>
        <ecNumber evidence="5">3.1.-.-</ecNumber>
    </recommendedName>
    <alternativeName>
        <fullName evidence="5">Toxin VapC</fullName>
    </alternativeName>
</protein>
<dbReference type="EMBL" id="JALHBS010000139">
    <property type="protein sequence ID" value="MCP3057143.1"/>
    <property type="molecule type" value="Genomic_DNA"/>
</dbReference>
<keyword evidence="5" id="KW-0460">Magnesium</keyword>
<dbReference type="Pfam" id="PF01850">
    <property type="entry name" value="PIN"/>
    <property type="match status" value="1"/>
</dbReference>
<feature type="binding site" evidence="5">
    <location>
        <position position="7"/>
    </location>
    <ligand>
        <name>Mg(2+)</name>
        <dbReference type="ChEBI" id="CHEBI:18420"/>
    </ligand>
</feature>
<keyword evidence="8" id="KW-1185">Reference proteome</keyword>
<keyword evidence="2 5" id="KW-0540">Nuclease</keyword>
<sequence>MRAGFVDTNVLVYAATGAVDERVKWLRALEFLEDGPYSLSGQVLAEFYSIAVRKHRLKLAEVERWLTFLENFTVQAIDRGVVLAGIALSQRYQISYWDAALIAAAKRLDETTLYTEDLNHGQSYEGVRIVNPFIEN</sequence>
<dbReference type="AlphaFoldDB" id="A0A9X2KG42"/>
<dbReference type="CDD" id="cd18692">
    <property type="entry name" value="PIN_VapC-like"/>
    <property type="match status" value="1"/>
</dbReference>
<accession>A0A9X2KG42</accession>
<dbReference type="InterPro" id="IPR022907">
    <property type="entry name" value="VapC_family"/>
</dbReference>
<dbReference type="SUPFAM" id="SSF88723">
    <property type="entry name" value="PIN domain-like"/>
    <property type="match status" value="1"/>
</dbReference>
<keyword evidence="1 5" id="KW-1277">Toxin-antitoxin system</keyword>
<comment type="caution">
    <text evidence="7">The sequence shown here is derived from an EMBL/GenBank/DDBJ whole genome shotgun (WGS) entry which is preliminary data.</text>
</comment>
<dbReference type="EC" id="3.1.-.-" evidence="5"/>
<keyword evidence="4 5" id="KW-0378">Hydrolase</keyword>
<dbReference type="HAMAP" id="MF_00265">
    <property type="entry name" value="VapC_Nob1"/>
    <property type="match status" value="1"/>
</dbReference>
<comment type="similarity">
    <text evidence="5">Belongs to the PINc/VapC protein family.</text>
</comment>
<name>A0A9X2KG42_9HYPH</name>
<evidence type="ECO:0000256" key="5">
    <source>
        <dbReference type="HAMAP-Rule" id="MF_00265"/>
    </source>
</evidence>
<evidence type="ECO:0000313" key="7">
    <source>
        <dbReference type="EMBL" id="MCP3057143.1"/>
    </source>
</evidence>
<feature type="binding site" evidence="5">
    <location>
        <position position="98"/>
    </location>
    <ligand>
        <name>Mg(2+)</name>
        <dbReference type="ChEBI" id="CHEBI:18420"/>
    </ligand>
</feature>
<proteinExistence type="inferred from homology"/>
<keyword evidence="3 5" id="KW-0479">Metal-binding</keyword>
<dbReference type="RefSeq" id="WP_253965921.1">
    <property type="nucleotide sequence ID" value="NZ_JALHBS010000139.1"/>
</dbReference>
<comment type="cofactor">
    <cofactor evidence="5">
        <name>Mg(2+)</name>
        <dbReference type="ChEBI" id="CHEBI:18420"/>
    </cofactor>
</comment>
<dbReference type="GO" id="GO:0004540">
    <property type="term" value="F:RNA nuclease activity"/>
    <property type="evidence" value="ECO:0007669"/>
    <property type="project" value="InterPro"/>
</dbReference>
<dbReference type="GO" id="GO:0000287">
    <property type="term" value="F:magnesium ion binding"/>
    <property type="evidence" value="ECO:0007669"/>
    <property type="project" value="UniProtKB-UniRule"/>
</dbReference>
<dbReference type="GO" id="GO:0090729">
    <property type="term" value="F:toxin activity"/>
    <property type="evidence" value="ECO:0007669"/>
    <property type="project" value="UniProtKB-KW"/>
</dbReference>
<feature type="domain" description="PIN" evidence="6">
    <location>
        <begin position="5"/>
        <end position="118"/>
    </location>
</feature>
<dbReference type="Proteomes" id="UP001155220">
    <property type="component" value="Unassembled WGS sequence"/>
</dbReference>
<dbReference type="Gene3D" id="3.40.50.1010">
    <property type="entry name" value="5'-nuclease"/>
    <property type="match status" value="1"/>
</dbReference>
<evidence type="ECO:0000256" key="4">
    <source>
        <dbReference type="ARBA" id="ARBA00022801"/>
    </source>
</evidence>